<feature type="transmembrane region" description="Helical" evidence="7">
    <location>
        <begin position="118"/>
        <end position="139"/>
    </location>
</feature>
<dbReference type="Pfam" id="PF07681">
    <property type="entry name" value="DoxX"/>
    <property type="match status" value="1"/>
</dbReference>
<feature type="transmembrane region" description="Helical" evidence="7">
    <location>
        <begin position="20"/>
        <end position="38"/>
    </location>
</feature>
<comment type="subcellular location">
    <subcellularLocation>
        <location evidence="1">Cell membrane</location>
        <topology evidence="1">Multi-pass membrane protein</topology>
    </subcellularLocation>
</comment>
<evidence type="ECO:0000313" key="8">
    <source>
        <dbReference type="EMBL" id="GGO29520.1"/>
    </source>
</evidence>
<evidence type="ECO:0000256" key="4">
    <source>
        <dbReference type="ARBA" id="ARBA00022692"/>
    </source>
</evidence>
<dbReference type="Proteomes" id="UP000653480">
    <property type="component" value="Unassembled WGS sequence"/>
</dbReference>
<feature type="transmembrane region" description="Helical" evidence="7">
    <location>
        <begin position="92"/>
        <end position="112"/>
    </location>
</feature>
<name>A0A8H9H502_9ACTN</name>
<keyword evidence="4 7" id="KW-0812">Transmembrane</keyword>
<dbReference type="PANTHER" id="PTHR33452:SF1">
    <property type="entry name" value="INNER MEMBRANE PROTEIN YPHA-RELATED"/>
    <property type="match status" value="1"/>
</dbReference>
<evidence type="ECO:0000256" key="7">
    <source>
        <dbReference type="SAM" id="Phobius"/>
    </source>
</evidence>
<dbReference type="EMBL" id="BMMN01000018">
    <property type="protein sequence ID" value="GGO29520.1"/>
    <property type="molecule type" value="Genomic_DNA"/>
</dbReference>
<accession>A0A8H9H502</accession>
<dbReference type="PANTHER" id="PTHR33452">
    <property type="entry name" value="OXIDOREDUCTASE CATD-RELATED"/>
    <property type="match status" value="1"/>
</dbReference>
<evidence type="ECO:0000256" key="1">
    <source>
        <dbReference type="ARBA" id="ARBA00004651"/>
    </source>
</evidence>
<keyword evidence="6 7" id="KW-0472">Membrane</keyword>
<gene>
    <name evidence="8" type="ORF">GCM10011574_64900</name>
</gene>
<dbReference type="InterPro" id="IPR051907">
    <property type="entry name" value="DoxX-like_oxidoreductase"/>
</dbReference>
<reference evidence="8" key="1">
    <citation type="journal article" date="2014" name="Int. J. Syst. Evol. Microbiol.">
        <title>Complete genome sequence of Corynebacterium casei LMG S-19264T (=DSM 44701T), isolated from a smear-ripened cheese.</title>
        <authorList>
            <consortium name="US DOE Joint Genome Institute (JGI-PGF)"/>
            <person name="Walter F."/>
            <person name="Albersmeier A."/>
            <person name="Kalinowski J."/>
            <person name="Ruckert C."/>
        </authorList>
    </citation>
    <scope>NUCLEOTIDE SEQUENCE</scope>
    <source>
        <strain evidence="8">CGMCC 4.7138</strain>
    </source>
</reference>
<protein>
    <recommendedName>
        <fullName evidence="10">DoxX family protein</fullName>
    </recommendedName>
</protein>
<organism evidence="8 9">
    <name type="scientific">Microbispora bryophytorum</name>
    <dbReference type="NCBI Taxonomy" id="1460882"/>
    <lineage>
        <taxon>Bacteria</taxon>
        <taxon>Bacillati</taxon>
        <taxon>Actinomycetota</taxon>
        <taxon>Actinomycetes</taxon>
        <taxon>Streptosporangiales</taxon>
        <taxon>Streptosporangiaceae</taxon>
        <taxon>Microbispora</taxon>
    </lineage>
</organism>
<reference evidence="8" key="2">
    <citation type="submission" date="2020-09" db="EMBL/GenBank/DDBJ databases">
        <authorList>
            <person name="Sun Q."/>
            <person name="Zhou Y."/>
        </authorList>
    </citation>
    <scope>NUCLEOTIDE SEQUENCE</scope>
    <source>
        <strain evidence="8">CGMCC 4.7138</strain>
    </source>
</reference>
<proteinExistence type="inferred from homology"/>
<dbReference type="InterPro" id="IPR032808">
    <property type="entry name" value="DoxX"/>
</dbReference>
<comment type="caution">
    <text evidence="8">The sequence shown here is derived from an EMBL/GenBank/DDBJ whole genome shotgun (WGS) entry which is preliminary data.</text>
</comment>
<evidence type="ECO:0000256" key="3">
    <source>
        <dbReference type="ARBA" id="ARBA00022475"/>
    </source>
</evidence>
<evidence type="ECO:0008006" key="10">
    <source>
        <dbReference type="Google" id="ProtNLM"/>
    </source>
</evidence>
<evidence type="ECO:0000313" key="9">
    <source>
        <dbReference type="Proteomes" id="UP000653480"/>
    </source>
</evidence>
<keyword evidence="3" id="KW-1003">Cell membrane</keyword>
<keyword evidence="9" id="KW-1185">Reference proteome</keyword>
<dbReference type="GO" id="GO:0005886">
    <property type="term" value="C:plasma membrane"/>
    <property type="evidence" value="ECO:0007669"/>
    <property type="project" value="UniProtKB-SubCell"/>
</dbReference>
<dbReference type="AlphaFoldDB" id="A0A8H9H502"/>
<evidence type="ECO:0000256" key="6">
    <source>
        <dbReference type="ARBA" id="ARBA00023136"/>
    </source>
</evidence>
<dbReference type="RefSeq" id="WP_223854278.1">
    <property type="nucleotide sequence ID" value="NZ_BMMN01000018.1"/>
</dbReference>
<feature type="transmembrane region" description="Helical" evidence="7">
    <location>
        <begin position="62"/>
        <end position="85"/>
    </location>
</feature>
<keyword evidence="5 7" id="KW-1133">Transmembrane helix</keyword>
<comment type="similarity">
    <text evidence="2">Belongs to the DoxX family.</text>
</comment>
<sequence>MMGSQALDEQPTLIERARRIALLLARIGLGTVFIANGWEKFAMSGIGGTAAFFASQGVPVPWVSAVVIATLELAGGVALVLGLLLPVVGTLLTLDMLGAIVFVHGSKGFFIADDGVEFVLSLAAASLAIAFSGGGALAADNLWQGRRAKAVEHRS</sequence>
<evidence type="ECO:0000256" key="2">
    <source>
        <dbReference type="ARBA" id="ARBA00006679"/>
    </source>
</evidence>
<dbReference type="GeneID" id="97250784"/>
<evidence type="ECO:0000256" key="5">
    <source>
        <dbReference type="ARBA" id="ARBA00022989"/>
    </source>
</evidence>